<dbReference type="Proteomes" id="UP001283361">
    <property type="component" value="Unassembled WGS sequence"/>
</dbReference>
<proteinExistence type="predicted"/>
<comment type="caution">
    <text evidence="1">The sequence shown here is derived from an EMBL/GenBank/DDBJ whole genome shotgun (WGS) entry which is preliminary data.</text>
</comment>
<accession>A0AAE1DDI4</accession>
<dbReference type="EMBL" id="JAWDGP010004201">
    <property type="protein sequence ID" value="KAK3766739.1"/>
    <property type="molecule type" value="Genomic_DNA"/>
</dbReference>
<evidence type="ECO:0000313" key="1">
    <source>
        <dbReference type="EMBL" id="KAK3766739.1"/>
    </source>
</evidence>
<evidence type="ECO:0000313" key="2">
    <source>
        <dbReference type="Proteomes" id="UP001283361"/>
    </source>
</evidence>
<organism evidence="1 2">
    <name type="scientific">Elysia crispata</name>
    <name type="common">lettuce slug</name>
    <dbReference type="NCBI Taxonomy" id="231223"/>
    <lineage>
        <taxon>Eukaryota</taxon>
        <taxon>Metazoa</taxon>
        <taxon>Spiralia</taxon>
        <taxon>Lophotrochozoa</taxon>
        <taxon>Mollusca</taxon>
        <taxon>Gastropoda</taxon>
        <taxon>Heterobranchia</taxon>
        <taxon>Euthyneura</taxon>
        <taxon>Panpulmonata</taxon>
        <taxon>Sacoglossa</taxon>
        <taxon>Placobranchoidea</taxon>
        <taxon>Plakobranchidae</taxon>
        <taxon>Elysia</taxon>
    </lineage>
</organism>
<reference evidence="1" key="1">
    <citation type="journal article" date="2023" name="G3 (Bethesda)">
        <title>A reference genome for the long-term kleptoplast-retaining sea slug Elysia crispata morphotype clarki.</title>
        <authorList>
            <person name="Eastman K.E."/>
            <person name="Pendleton A.L."/>
            <person name="Shaikh M.A."/>
            <person name="Suttiyut T."/>
            <person name="Ogas R."/>
            <person name="Tomko P."/>
            <person name="Gavelis G."/>
            <person name="Widhalm J.R."/>
            <person name="Wisecaver J.H."/>
        </authorList>
    </citation>
    <scope>NUCLEOTIDE SEQUENCE</scope>
    <source>
        <strain evidence="1">ECLA1</strain>
    </source>
</reference>
<gene>
    <name evidence="1" type="ORF">RRG08_006118</name>
</gene>
<keyword evidence="2" id="KW-1185">Reference proteome</keyword>
<dbReference type="AlphaFoldDB" id="A0AAE1DDI4"/>
<name>A0AAE1DDI4_9GAST</name>
<sequence>MGSKRFGNWGDGLVRHKRNWSRYFRSQSDQWLHRGEALSLSFCPNLRQGEACLVQGDSYTGKAVAKVGISVGFAGRDGSTKGGKGHIERIGMCVGSKGRVGGTEWRAVTDPYVQFVAPDRPLSCRGYQRPSRWKTQRNDLHTDFKNTGRVGSD</sequence>
<protein>
    <submittedName>
        <fullName evidence="1">Uncharacterized protein</fullName>
    </submittedName>
</protein>